<dbReference type="CDD" id="cd04685">
    <property type="entry name" value="NUDIX_Hydrolase"/>
    <property type="match status" value="1"/>
</dbReference>
<dbReference type="PRINTS" id="PR00502">
    <property type="entry name" value="NUDIXFAMILY"/>
</dbReference>
<dbReference type="Proteomes" id="UP000645217">
    <property type="component" value="Unassembled WGS sequence"/>
</dbReference>
<feature type="domain" description="Nudix hydrolase" evidence="6">
    <location>
        <begin position="5"/>
        <end position="143"/>
    </location>
</feature>
<dbReference type="InterPro" id="IPR020476">
    <property type="entry name" value="Nudix_hydrolase"/>
</dbReference>
<accession>A0A917RFA8</accession>
<dbReference type="Pfam" id="PF00293">
    <property type="entry name" value="NUDIX"/>
    <property type="match status" value="1"/>
</dbReference>
<dbReference type="SUPFAM" id="SSF55811">
    <property type="entry name" value="Nudix"/>
    <property type="match status" value="1"/>
</dbReference>
<dbReference type="PROSITE" id="PS51462">
    <property type="entry name" value="NUDIX"/>
    <property type="match status" value="1"/>
</dbReference>
<comment type="similarity">
    <text evidence="2 5">Belongs to the Nudix hydrolase family.</text>
</comment>
<sequence length="175" mass="19992">MSRPILRHCARVLLADREDRLLMLQYSDAAWLTPGGGIDPGETVRDAAVRELREETGHRAAPGDLGPLVATTAGHWRGGMDGLMYFSVESYYFLRVDGFEPDMAECTDYERQGIRAYRWWPLADLREAARVRPWGLPGLLERLYAGEVPPEPVTLPWHHPQYAHLPHPEPERPRR</sequence>
<dbReference type="PROSITE" id="PS00893">
    <property type="entry name" value="NUDIX_BOX"/>
    <property type="match status" value="1"/>
</dbReference>
<keyword evidence="8" id="KW-1185">Reference proteome</keyword>
<dbReference type="InterPro" id="IPR000086">
    <property type="entry name" value="NUDIX_hydrolase_dom"/>
</dbReference>
<dbReference type="InterPro" id="IPR020084">
    <property type="entry name" value="NUDIX_hydrolase_CS"/>
</dbReference>
<gene>
    <name evidence="7" type="ORF">GCM10007964_54160</name>
</gene>
<evidence type="ECO:0000313" key="8">
    <source>
        <dbReference type="Proteomes" id="UP000645217"/>
    </source>
</evidence>
<reference evidence="7" key="1">
    <citation type="journal article" date="2014" name="Int. J. Syst. Evol. Microbiol.">
        <title>Complete genome sequence of Corynebacterium casei LMG S-19264T (=DSM 44701T), isolated from a smear-ripened cheese.</title>
        <authorList>
            <consortium name="US DOE Joint Genome Institute (JGI-PGF)"/>
            <person name="Walter F."/>
            <person name="Albersmeier A."/>
            <person name="Kalinowski J."/>
            <person name="Ruckert C."/>
        </authorList>
    </citation>
    <scope>NUCLEOTIDE SEQUENCE</scope>
    <source>
        <strain evidence="7">JCM 13064</strain>
    </source>
</reference>
<keyword evidence="3 5" id="KW-0378">Hydrolase</keyword>
<dbReference type="EMBL" id="BMNT01000033">
    <property type="protein sequence ID" value="GGL05150.1"/>
    <property type="molecule type" value="Genomic_DNA"/>
</dbReference>
<organism evidence="7 8">
    <name type="scientific">Sphaerisporangium melleum</name>
    <dbReference type="NCBI Taxonomy" id="321316"/>
    <lineage>
        <taxon>Bacteria</taxon>
        <taxon>Bacillati</taxon>
        <taxon>Actinomycetota</taxon>
        <taxon>Actinomycetes</taxon>
        <taxon>Streptosporangiales</taxon>
        <taxon>Streptosporangiaceae</taxon>
        <taxon>Sphaerisporangium</taxon>
    </lineage>
</organism>
<protein>
    <submittedName>
        <fullName evidence="7">DNA mismatch repair protein MutT</fullName>
    </submittedName>
</protein>
<comment type="cofactor">
    <cofactor evidence="1">
        <name>Mg(2+)</name>
        <dbReference type="ChEBI" id="CHEBI:18420"/>
    </cofactor>
</comment>
<name>A0A917RFA8_9ACTN</name>
<dbReference type="Gene3D" id="3.90.79.10">
    <property type="entry name" value="Nucleoside Triphosphate Pyrophosphohydrolase"/>
    <property type="match status" value="1"/>
</dbReference>
<evidence type="ECO:0000313" key="7">
    <source>
        <dbReference type="EMBL" id="GGL05150.1"/>
    </source>
</evidence>
<comment type="caution">
    <text evidence="7">The sequence shown here is derived from an EMBL/GenBank/DDBJ whole genome shotgun (WGS) entry which is preliminary data.</text>
</comment>
<dbReference type="PANTHER" id="PTHR43046:SF12">
    <property type="entry name" value="GDP-MANNOSE MANNOSYL HYDROLASE"/>
    <property type="match status" value="1"/>
</dbReference>
<dbReference type="InterPro" id="IPR015797">
    <property type="entry name" value="NUDIX_hydrolase-like_dom_sf"/>
</dbReference>
<dbReference type="RefSeq" id="WP_189165858.1">
    <property type="nucleotide sequence ID" value="NZ_BMNT01000033.1"/>
</dbReference>
<proteinExistence type="inferred from homology"/>
<keyword evidence="4" id="KW-0460">Magnesium</keyword>
<evidence type="ECO:0000259" key="6">
    <source>
        <dbReference type="PROSITE" id="PS51462"/>
    </source>
</evidence>
<dbReference type="GO" id="GO:0016787">
    <property type="term" value="F:hydrolase activity"/>
    <property type="evidence" value="ECO:0007669"/>
    <property type="project" value="UniProtKB-KW"/>
</dbReference>
<evidence type="ECO:0000256" key="2">
    <source>
        <dbReference type="ARBA" id="ARBA00005582"/>
    </source>
</evidence>
<dbReference type="AlphaFoldDB" id="A0A917RFA8"/>
<evidence type="ECO:0000256" key="3">
    <source>
        <dbReference type="ARBA" id="ARBA00022801"/>
    </source>
</evidence>
<evidence type="ECO:0000256" key="4">
    <source>
        <dbReference type="ARBA" id="ARBA00022842"/>
    </source>
</evidence>
<dbReference type="PANTHER" id="PTHR43046">
    <property type="entry name" value="GDP-MANNOSE MANNOSYL HYDROLASE"/>
    <property type="match status" value="1"/>
</dbReference>
<reference evidence="7" key="2">
    <citation type="submission" date="2020-09" db="EMBL/GenBank/DDBJ databases">
        <authorList>
            <person name="Sun Q."/>
            <person name="Ohkuma M."/>
        </authorList>
    </citation>
    <scope>NUCLEOTIDE SEQUENCE</scope>
    <source>
        <strain evidence="7">JCM 13064</strain>
    </source>
</reference>
<evidence type="ECO:0000256" key="5">
    <source>
        <dbReference type="RuleBase" id="RU003476"/>
    </source>
</evidence>
<evidence type="ECO:0000256" key="1">
    <source>
        <dbReference type="ARBA" id="ARBA00001946"/>
    </source>
</evidence>